<dbReference type="InterPro" id="IPR056738">
    <property type="entry name" value="NfeD1b_N"/>
</dbReference>
<reference evidence="9 10" key="1">
    <citation type="submission" date="2021-06" db="EMBL/GenBank/DDBJ databases">
        <title>Whole genome sequence of Paenibacillus sophorae DSM23020 for comparative genomics.</title>
        <authorList>
            <person name="Kim M.-J."/>
            <person name="Lee G."/>
            <person name="Shin J.-H."/>
        </authorList>
    </citation>
    <scope>NUCLEOTIDE SEQUENCE [LARGE SCALE GENOMIC DNA]</scope>
    <source>
        <strain evidence="9 10">DSM 23020</strain>
    </source>
</reference>
<dbReference type="InterPro" id="IPR052165">
    <property type="entry name" value="Membrane_assoc_protease"/>
</dbReference>
<evidence type="ECO:0000256" key="5">
    <source>
        <dbReference type="SAM" id="Phobius"/>
    </source>
</evidence>
<dbReference type="Proteomes" id="UP000683429">
    <property type="component" value="Chromosome"/>
</dbReference>
<feature type="transmembrane region" description="Helical" evidence="5">
    <location>
        <begin position="263"/>
        <end position="283"/>
    </location>
</feature>
<proteinExistence type="predicted"/>
<dbReference type="PANTHER" id="PTHR33507">
    <property type="entry name" value="INNER MEMBRANE PROTEIN YBBJ"/>
    <property type="match status" value="1"/>
</dbReference>
<feature type="transmembrane region" description="Helical" evidence="5">
    <location>
        <begin position="290"/>
        <end position="307"/>
    </location>
</feature>
<dbReference type="InterPro" id="IPR029045">
    <property type="entry name" value="ClpP/crotonase-like_dom_sf"/>
</dbReference>
<evidence type="ECO:0000259" key="8">
    <source>
        <dbReference type="Pfam" id="PF25145"/>
    </source>
</evidence>
<dbReference type="EMBL" id="CP076607">
    <property type="protein sequence ID" value="QWU14993.1"/>
    <property type="molecule type" value="Genomic_DNA"/>
</dbReference>
<dbReference type="InterPro" id="IPR002810">
    <property type="entry name" value="NfeD-like_C"/>
</dbReference>
<evidence type="ECO:0000259" key="7">
    <source>
        <dbReference type="Pfam" id="PF24961"/>
    </source>
</evidence>
<keyword evidence="3 5" id="KW-1133">Transmembrane helix</keyword>
<dbReference type="Pfam" id="PF01957">
    <property type="entry name" value="NfeD"/>
    <property type="match status" value="1"/>
</dbReference>
<evidence type="ECO:0000313" key="10">
    <source>
        <dbReference type="Proteomes" id="UP000683429"/>
    </source>
</evidence>
<dbReference type="Gene3D" id="2.40.50.140">
    <property type="entry name" value="Nucleic acid-binding proteins"/>
    <property type="match status" value="1"/>
</dbReference>
<feature type="domain" description="NfeD integral membrane" evidence="7">
    <location>
        <begin position="269"/>
        <end position="382"/>
    </location>
</feature>
<keyword evidence="2 5" id="KW-0812">Transmembrane</keyword>
<feature type="domain" description="NfeD1b N-terminal" evidence="8">
    <location>
        <begin position="60"/>
        <end position="246"/>
    </location>
</feature>
<feature type="transmembrane region" description="Helical" evidence="5">
    <location>
        <begin position="313"/>
        <end position="331"/>
    </location>
</feature>
<keyword evidence="4 5" id="KW-0472">Membrane</keyword>
<accession>A0ABX8HAA2</accession>
<sequence>MIETSLNRSEGYVVTGLRKIALAACALFLLLFVPLGAVTVQAAGTPASPAASGEPNQGPVFILPVDQEIERGLESFLKRGFQEADKYGAKLIVLEIDTPGGLVDSAEQIGAMIRESEIPTLAFIKGDAASAGSYIALNAKRIVMKPGSMIGSASLVDGSGRSVDNAKLISFWKSKMAGAAALNGRDPDIAAGMTDINMVVDKPELGVHKSKGEIIALTSDQALKAGYADAVKDSPEAAASWMGYSTNDIFHVQHTSAEKLSQFLTHPVVMTVLLFIGIAGVVIELLVPGFGIPGIVGTLAFVLYFFGNYVAGFAGAETWLLFIVGLVLMVLELFVPSFGILGVLGSISLIAGVVRAAYSFTHALFSLGIAFAAAVVVIIIVAVAFKDRGIWNRFILSDSLSKEQGFIPTPEKLDLVGLRGVSITPLRPAGTALIADERFDVVTEGGFIGVNTPVSVIKVEGGRIVVKESRE</sequence>
<name>A0ABX8HAA2_9BACL</name>
<dbReference type="SUPFAM" id="SSF52096">
    <property type="entry name" value="ClpP/crotonase"/>
    <property type="match status" value="1"/>
</dbReference>
<comment type="subcellular location">
    <subcellularLocation>
        <location evidence="1">Membrane</location>
        <topology evidence="1">Multi-pass membrane protein</topology>
    </subcellularLocation>
</comment>
<feature type="transmembrane region" description="Helical" evidence="5">
    <location>
        <begin position="364"/>
        <end position="385"/>
    </location>
</feature>
<evidence type="ECO:0000259" key="6">
    <source>
        <dbReference type="Pfam" id="PF01957"/>
    </source>
</evidence>
<dbReference type="Gene3D" id="3.90.226.10">
    <property type="entry name" value="2-enoyl-CoA Hydratase, Chain A, domain 1"/>
    <property type="match status" value="1"/>
</dbReference>
<dbReference type="InterPro" id="IPR056739">
    <property type="entry name" value="NfeD_membrane"/>
</dbReference>
<keyword evidence="10" id="KW-1185">Reference proteome</keyword>
<evidence type="ECO:0000256" key="2">
    <source>
        <dbReference type="ARBA" id="ARBA00022692"/>
    </source>
</evidence>
<dbReference type="CDD" id="cd07021">
    <property type="entry name" value="Clp_protease_NfeD_like"/>
    <property type="match status" value="1"/>
</dbReference>
<protein>
    <submittedName>
        <fullName evidence="9">Nodulation protein NfeD</fullName>
    </submittedName>
</protein>
<gene>
    <name evidence="9" type="ORF">KP014_24290</name>
</gene>
<evidence type="ECO:0000256" key="4">
    <source>
        <dbReference type="ARBA" id="ARBA00023136"/>
    </source>
</evidence>
<evidence type="ECO:0000256" key="1">
    <source>
        <dbReference type="ARBA" id="ARBA00004141"/>
    </source>
</evidence>
<evidence type="ECO:0000256" key="3">
    <source>
        <dbReference type="ARBA" id="ARBA00022989"/>
    </source>
</evidence>
<dbReference type="Pfam" id="PF25145">
    <property type="entry name" value="NfeD1b_N"/>
    <property type="match status" value="1"/>
</dbReference>
<feature type="domain" description="NfeD-like C-terminal" evidence="6">
    <location>
        <begin position="414"/>
        <end position="467"/>
    </location>
</feature>
<evidence type="ECO:0000313" key="9">
    <source>
        <dbReference type="EMBL" id="QWU14993.1"/>
    </source>
</evidence>
<dbReference type="PANTHER" id="PTHR33507:SF3">
    <property type="entry name" value="INNER MEMBRANE PROTEIN YBBJ"/>
    <property type="match status" value="1"/>
</dbReference>
<dbReference type="InterPro" id="IPR012340">
    <property type="entry name" value="NA-bd_OB-fold"/>
</dbReference>
<organism evidence="9 10">
    <name type="scientific">Paenibacillus sophorae</name>
    <dbReference type="NCBI Taxonomy" id="1333845"/>
    <lineage>
        <taxon>Bacteria</taxon>
        <taxon>Bacillati</taxon>
        <taxon>Bacillota</taxon>
        <taxon>Bacilli</taxon>
        <taxon>Bacillales</taxon>
        <taxon>Paenibacillaceae</taxon>
        <taxon>Paenibacillus</taxon>
    </lineage>
</organism>
<dbReference type="Pfam" id="PF24961">
    <property type="entry name" value="NfeD_membrane"/>
    <property type="match status" value="1"/>
</dbReference>